<dbReference type="SUPFAM" id="SSF47072">
    <property type="entry name" value="Cysteine alpha-hairpin motif"/>
    <property type="match status" value="1"/>
</dbReference>
<evidence type="ECO:0000313" key="5">
    <source>
        <dbReference type="EMBL" id="CAD0105886.1"/>
    </source>
</evidence>
<name>A0A9N8K6J0_9PEZI</name>
<sequence length="67" mass="7787">MAEEENKKVIPHEEENKKAWEKGGAKYSSKAYSEYFDPCQEAADRSLRCLRRNGGDKALCSDYFEYD</sequence>
<proteinExistence type="predicted"/>
<dbReference type="InterPro" id="IPR009069">
    <property type="entry name" value="Cys_alpha_HP_mot_SF"/>
</dbReference>
<comment type="caution">
    <text evidence="5">The sequence shown here is derived from an EMBL/GenBank/DDBJ whole genome shotgun (WGS) entry which is preliminary data.</text>
</comment>
<gene>
    <name evidence="5" type="ORF">AWRI4620_LOCUS141</name>
</gene>
<dbReference type="InterPro" id="IPR051040">
    <property type="entry name" value="COX23"/>
</dbReference>
<keyword evidence="3" id="KW-0496">Mitochondrion</keyword>
<accession>A0A9N8K6J0</accession>
<evidence type="ECO:0000256" key="2">
    <source>
        <dbReference type="ARBA" id="ARBA00004569"/>
    </source>
</evidence>
<dbReference type="GO" id="GO:0033108">
    <property type="term" value="P:mitochondrial respiratory chain complex assembly"/>
    <property type="evidence" value="ECO:0007669"/>
    <property type="project" value="TreeGrafter"/>
</dbReference>
<evidence type="ECO:0000256" key="4">
    <source>
        <dbReference type="ARBA" id="ARBA00023157"/>
    </source>
</evidence>
<keyword evidence="6" id="KW-1185">Reference proteome</keyword>
<dbReference type="EMBL" id="CAINUL010000001">
    <property type="protein sequence ID" value="CAD0105886.1"/>
    <property type="molecule type" value="Genomic_DNA"/>
</dbReference>
<evidence type="ECO:0000313" key="6">
    <source>
        <dbReference type="Proteomes" id="UP000745764"/>
    </source>
</evidence>
<comment type="subcellular location">
    <subcellularLocation>
        <location evidence="2">Mitochondrion intermembrane space</location>
    </subcellularLocation>
</comment>
<evidence type="ECO:0000256" key="3">
    <source>
        <dbReference type="ARBA" id="ARBA00023128"/>
    </source>
</evidence>
<dbReference type="PANTHER" id="PTHR46811">
    <property type="entry name" value="COILED-COIL-HELIX-COILED-COIL-HELIX DOMAIN-CONTAINING PROTEIN 7"/>
    <property type="match status" value="1"/>
</dbReference>
<dbReference type="AlphaFoldDB" id="A0A9N8K6J0"/>
<keyword evidence="4" id="KW-1015">Disulfide bond</keyword>
<dbReference type="Proteomes" id="UP000745764">
    <property type="component" value="Unassembled WGS sequence"/>
</dbReference>
<protein>
    <recommendedName>
        <fullName evidence="7">Cytochrome c oxidase-assembly factor COX23, mitochondrial</fullName>
    </recommendedName>
</protein>
<evidence type="ECO:0008006" key="7">
    <source>
        <dbReference type="Google" id="ProtNLM"/>
    </source>
</evidence>
<comment type="function">
    <text evidence="1">Required for the assembly of cytochrome c oxidase.</text>
</comment>
<organism evidence="5 6">
    <name type="scientific">Aureobasidium uvarum</name>
    <dbReference type="NCBI Taxonomy" id="2773716"/>
    <lineage>
        <taxon>Eukaryota</taxon>
        <taxon>Fungi</taxon>
        <taxon>Dikarya</taxon>
        <taxon>Ascomycota</taxon>
        <taxon>Pezizomycotina</taxon>
        <taxon>Dothideomycetes</taxon>
        <taxon>Dothideomycetidae</taxon>
        <taxon>Dothideales</taxon>
        <taxon>Saccotheciaceae</taxon>
        <taxon>Aureobasidium</taxon>
    </lineage>
</organism>
<dbReference type="OrthoDB" id="9971592at2759"/>
<dbReference type="GO" id="GO:0005758">
    <property type="term" value="C:mitochondrial intermembrane space"/>
    <property type="evidence" value="ECO:0007669"/>
    <property type="project" value="UniProtKB-SubCell"/>
</dbReference>
<dbReference type="PANTHER" id="PTHR46811:SF1">
    <property type="entry name" value="COILED-COIL-HELIX-COILED-COIL-HELIX DOMAIN-CONTAINING PROTEIN 7"/>
    <property type="match status" value="1"/>
</dbReference>
<reference evidence="5" key="1">
    <citation type="submission" date="2020-06" db="EMBL/GenBank/DDBJ databases">
        <authorList>
            <person name="Onetto C."/>
        </authorList>
    </citation>
    <scope>NUCLEOTIDE SEQUENCE</scope>
</reference>
<evidence type="ECO:0000256" key="1">
    <source>
        <dbReference type="ARBA" id="ARBA00003875"/>
    </source>
</evidence>
<dbReference type="PROSITE" id="PS51808">
    <property type="entry name" value="CHCH"/>
    <property type="match status" value="1"/>
</dbReference>